<evidence type="ECO:0000256" key="1">
    <source>
        <dbReference type="SAM" id="MobiDB-lite"/>
    </source>
</evidence>
<dbReference type="EMBL" id="LN890280">
    <property type="protein sequence ID" value="CUR52161.1"/>
    <property type="molecule type" value="Genomic_DNA"/>
</dbReference>
<evidence type="ECO:0000313" key="2">
    <source>
        <dbReference type="EMBL" id="CUR52161.1"/>
    </source>
</evidence>
<accession>A0A128A487</accession>
<dbReference type="AlphaFoldDB" id="A0A128A487"/>
<name>A0A128A487_9ARCH</name>
<keyword evidence="3" id="KW-1185">Reference proteome</keyword>
<dbReference type="Proteomes" id="UP000196239">
    <property type="component" value="Chromosome 1"/>
</dbReference>
<feature type="compositionally biased region" description="Basic residues" evidence="1">
    <location>
        <begin position="72"/>
        <end position="84"/>
    </location>
</feature>
<feature type="region of interest" description="Disordered" evidence="1">
    <location>
        <begin position="72"/>
        <end position="101"/>
    </location>
</feature>
<dbReference type="KEGG" id="ndv:NDEV_1396"/>
<gene>
    <name evidence="2" type="ORF">NDEV_1396</name>
</gene>
<reference evidence="3" key="1">
    <citation type="submission" date="2015-10" db="EMBL/GenBank/DDBJ databases">
        <authorList>
            <person name="Lehtovirta-Morley L.E."/>
            <person name="Vieille C."/>
        </authorList>
    </citation>
    <scope>NUCLEOTIDE SEQUENCE [LARGE SCALE GENOMIC DNA]</scope>
</reference>
<sequence>MNKDRGICKGLCKEHKVRKPRDGTSRYLSGQVRCQICGVFMSREACHDKEERPATDDTVDLYCNCCNCMVRSRPRNKPGTKSSKKTPQEEYDELRELKKKY</sequence>
<proteinExistence type="predicted"/>
<protein>
    <submittedName>
        <fullName evidence="2">Uncharacterized protein</fullName>
    </submittedName>
</protein>
<organism evidence="2 3">
    <name type="scientific">Nitrosotalea devaniterrae</name>
    <dbReference type="NCBI Taxonomy" id="1078905"/>
    <lineage>
        <taxon>Archaea</taxon>
        <taxon>Nitrososphaerota</taxon>
        <taxon>Nitrososphaeria</taxon>
        <taxon>Nitrosotaleales</taxon>
        <taxon>Nitrosotaleaceae</taxon>
        <taxon>Nitrosotalea</taxon>
    </lineage>
</organism>
<evidence type="ECO:0000313" key="3">
    <source>
        <dbReference type="Proteomes" id="UP000196239"/>
    </source>
</evidence>